<dbReference type="EMBL" id="CP020612">
    <property type="protein sequence ID" value="ARJ69415.1"/>
    <property type="molecule type" value="Genomic_DNA"/>
</dbReference>
<keyword evidence="2" id="KW-1185">Reference proteome</keyword>
<evidence type="ECO:0000313" key="2">
    <source>
        <dbReference type="Proteomes" id="UP000193017"/>
    </source>
</evidence>
<proteinExistence type="predicted"/>
<sequence>MADMPRYDVKAHCAEIASFGGSYSESLNQSCFEMEQVAYDGLKPGWDALPSAMRTHCDEIARFGESGSYSLLEACIQQEAKAASSPKSFKY</sequence>
<name>A0A1W6CX65_9RHOB</name>
<accession>A0A1W6CX65</accession>
<organism evidence="1 2">
    <name type="scientific">Paracoccus contaminans</name>
    <dbReference type="NCBI Taxonomy" id="1945662"/>
    <lineage>
        <taxon>Bacteria</taxon>
        <taxon>Pseudomonadati</taxon>
        <taxon>Pseudomonadota</taxon>
        <taxon>Alphaproteobacteria</taxon>
        <taxon>Rhodobacterales</taxon>
        <taxon>Paracoccaceae</taxon>
        <taxon>Paracoccus</taxon>
    </lineage>
</organism>
<dbReference type="AlphaFoldDB" id="A0A1W6CX65"/>
<dbReference type="STRING" id="1945662.B0A89_07010"/>
<dbReference type="Proteomes" id="UP000193017">
    <property type="component" value="Chromosome"/>
</dbReference>
<gene>
    <name evidence="1" type="ORF">B0A89_07010</name>
</gene>
<reference evidence="1 2" key="1">
    <citation type="submission" date="2017-03" db="EMBL/GenBank/DDBJ databases">
        <title>Genome sequence of Paracoccus contaminans isolated from a water microcosm.</title>
        <authorList>
            <person name="Aurass P."/>
            <person name="Karste S."/>
            <person name="Trost E."/>
            <person name="Glaeser S.P."/>
            <person name="Kaempfer P."/>
            <person name="Flieger A."/>
        </authorList>
    </citation>
    <scope>NUCLEOTIDE SEQUENCE [LARGE SCALE GENOMIC DNA]</scope>
    <source>
        <strain evidence="2">RKI 16-01929T\LMG 29738T\CCM 8701T\CIP 111112T</strain>
    </source>
</reference>
<evidence type="ECO:0000313" key="1">
    <source>
        <dbReference type="EMBL" id="ARJ69415.1"/>
    </source>
</evidence>
<dbReference type="KEGG" id="pcon:B0A89_07010"/>
<protein>
    <submittedName>
        <fullName evidence="1">Uncharacterized protein</fullName>
    </submittedName>
</protein>